<evidence type="ECO:0000313" key="3">
    <source>
        <dbReference type="Proteomes" id="UP000697330"/>
    </source>
</evidence>
<comment type="caution">
    <text evidence="2">The sequence shown here is derived from an EMBL/GenBank/DDBJ whole genome shotgun (WGS) entry which is preliminary data.</text>
</comment>
<dbReference type="RefSeq" id="WP_274959689.1">
    <property type="nucleotide sequence ID" value="NZ_DYWQ01000155.1"/>
</dbReference>
<name>A0A921GGX4_9ACTN</name>
<protein>
    <submittedName>
        <fullName evidence="2">Uncharacterized protein</fullName>
    </submittedName>
</protein>
<feature type="region of interest" description="Disordered" evidence="1">
    <location>
        <begin position="595"/>
        <end position="655"/>
    </location>
</feature>
<reference evidence="2" key="2">
    <citation type="submission" date="2021-09" db="EMBL/GenBank/DDBJ databases">
        <authorList>
            <person name="Gilroy R."/>
        </authorList>
    </citation>
    <scope>NUCLEOTIDE SEQUENCE</scope>
    <source>
        <strain evidence="2">CHK124-7917</strain>
    </source>
</reference>
<dbReference type="EMBL" id="DYWQ01000155">
    <property type="protein sequence ID" value="HJF46122.1"/>
    <property type="molecule type" value="Genomic_DNA"/>
</dbReference>
<accession>A0A921GGX4</accession>
<gene>
    <name evidence="2" type="ORF">K8U72_10150</name>
</gene>
<proteinExistence type="predicted"/>
<evidence type="ECO:0000313" key="2">
    <source>
        <dbReference type="EMBL" id="HJF46122.1"/>
    </source>
</evidence>
<sequence>MLAIGSATCYRARTQDTRDDAEVTMDVRDSVQKAGRQRPDETLAGRARLARVACGVGLGLALGLGVAMAPVPVAAGVAPVGAVIARAAEGTGLTQDDPIVIDASEEAENPFPDKLTPEMIAESTHEGKGPYQNYAMYAELEMKDGSVVKTPFKPNALNMPPLEPFVQYHDQLAHIHFYVAFMPANLSYGHGFTFTVGHLSYDAWDSPNPLVSGPGNGSFQLLPTSVVRHNGKDLPAQGIYWRINYPVGATQYFEVRFDVPEGATTIVADGYPGTPDATIPPGNLFRSYRTQQPTSAIFHLVEEGAYRAARGLGSKDPILERSTGERAYSEAPFPPLDVADLAEPTVTRGSFQTAYGSMMLYGQPLLSPEGSPSKDFVYDAAADRWVYGEVKPTYAELIARTVPGYVLVGDDIDKAPHPESAAANDPLKAEGQGNHYLTMARDASGKVYHEKNYYLVYRSLPIPVNFTVTAAGTPVEGATYDLLAVVDGQERPVASGLTSDGAGSFSPAAKATPAYEELQAVAARDDAFDADARAWRDGDDAYLVPGDYVLRPTSAPEGYEASELRFTVAPIGVTGSEEEGYAVTPQHFDLAASVKSAPEPQPEPGVDPGSKPSTDAPSGREGGASATARGDAKPAGRRVRKRPLPDTGDATPTSAGVVATVGATALAAGAAITERVSGRRRRAR</sequence>
<dbReference type="AlphaFoldDB" id="A0A921GGX4"/>
<dbReference type="Proteomes" id="UP000697330">
    <property type="component" value="Unassembled WGS sequence"/>
</dbReference>
<evidence type="ECO:0000256" key="1">
    <source>
        <dbReference type="SAM" id="MobiDB-lite"/>
    </source>
</evidence>
<organism evidence="2 3">
    <name type="scientific">Thermophilibacter provencensis</name>
    <dbReference type="NCBI Taxonomy" id="1852386"/>
    <lineage>
        <taxon>Bacteria</taxon>
        <taxon>Bacillati</taxon>
        <taxon>Actinomycetota</taxon>
        <taxon>Coriobacteriia</taxon>
        <taxon>Coriobacteriales</taxon>
        <taxon>Atopobiaceae</taxon>
        <taxon>Thermophilibacter</taxon>
    </lineage>
</organism>
<reference evidence="2" key="1">
    <citation type="journal article" date="2021" name="PeerJ">
        <title>Extensive microbial diversity within the chicken gut microbiome revealed by metagenomics and culture.</title>
        <authorList>
            <person name="Gilroy R."/>
            <person name="Ravi A."/>
            <person name="Getino M."/>
            <person name="Pursley I."/>
            <person name="Horton D.L."/>
            <person name="Alikhan N.F."/>
            <person name="Baker D."/>
            <person name="Gharbi K."/>
            <person name="Hall N."/>
            <person name="Watson M."/>
            <person name="Adriaenssens E.M."/>
            <person name="Foster-Nyarko E."/>
            <person name="Jarju S."/>
            <person name="Secka A."/>
            <person name="Antonio M."/>
            <person name="Oren A."/>
            <person name="Chaudhuri R.R."/>
            <person name="La Ragione R."/>
            <person name="Hildebrand F."/>
            <person name="Pallen M.J."/>
        </authorList>
    </citation>
    <scope>NUCLEOTIDE SEQUENCE</scope>
    <source>
        <strain evidence="2">CHK124-7917</strain>
    </source>
</reference>